<dbReference type="RefSeq" id="WP_085325541.1">
    <property type="nucleotide sequence ID" value="NZ_NCXP01000015.1"/>
</dbReference>
<dbReference type="InterPro" id="IPR036894">
    <property type="entry name" value="YbaB-like_sf"/>
</dbReference>
<evidence type="ECO:0000313" key="3">
    <source>
        <dbReference type="Proteomes" id="UP000193247"/>
    </source>
</evidence>
<evidence type="ECO:0000313" key="2">
    <source>
        <dbReference type="EMBL" id="OSC40343.1"/>
    </source>
</evidence>
<dbReference type="STRING" id="1430326.B8W66_13660"/>
<reference evidence="2 3" key="1">
    <citation type="submission" date="2017-04" db="EMBL/GenBank/DDBJ databases">
        <title>The new phylogeny of genus Mycobacterium.</title>
        <authorList>
            <person name="Tortoli E."/>
            <person name="Trovato A."/>
            <person name="Cirillo D.M."/>
        </authorList>
    </citation>
    <scope>NUCLEOTIDE SEQUENCE [LARGE SCALE GENOMIC DNA]</scope>
    <source>
        <strain evidence="2 3">TBL 1200985</strain>
    </source>
</reference>
<dbReference type="GO" id="GO:0003677">
    <property type="term" value="F:DNA binding"/>
    <property type="evidence" value="ECO:0007669"/>
    <property type="project" value="InterPro"/>
</dbReference>
<dbReference type="OrthoDB" id="4741720at2"/>
<dbReference type="InterPro" id="IPR004401">
    <property type="entry name" value="YbaB/EbfC"/>
</dbReference>
<comment type="caution">
    <text evidence="2">The sequence shown here is derived from an EMBL/GenBank/DDBJ whole genome shotgun (WGS) entry which is preliminary data.</text>
</comment>
<dbReference type="AlphaFoldDB" id="A0A1X2LU50"/>
<dbReference type="Pfam" id="PF02575">
    <property type="entry name" value="YbaB_DNA_bd"/>
    <property type="match status" value="1"/>
</dbReference>
<evidence type="ECO:0000256" key="1">
    <source>
        <dbReference type="SAM" id="MobiDB-lite"/>
    </source>
</evidence>
<dbReference type="SUPFAM" id="SSF82607">
    <property type="entry name" value="YbaB-like"/>
    <property type="match status" value="1"/>
</dbReference>
<feature type="region of interest" description="Disordered" evidence="1">
    <location>
        <begin position="115"/>
        <end position="135"/>
    </location>
</feature>
<organism evidence="2 3">
    <name type="scientific">Mycobacterium decipiens</name>
    <dbReference type="NCBI Taxonomy" id="1430326"/>
    <lineage>
        <taxon>Bacteria</taxon>
        <taxon>Bacillati</taxon>
        <taxon>Actinomycetota</taxon>
        <taxon>Actinomycetes</taxon>
        <taxon>Mycobacteriales</taxon>
        <taxon>Mycobacteriaceae</taxon>
        <taxon>Mycobacterium</taxon>
    </lineage>
</organism>
<gene>
    <name evidence="2" type="ORF">B8W66_13660</name>
</gene>
<dbReference type="EMBL" id="NCXP01000015">
    <property type="protein sequence ID" value="OSC40343.1"/>
    <property type="molecule type" value="Genomic_DNA"/>
</dbReference>
<dbReference type="Proteomes" id="UP000193247">
    <property type="component" value="Unassembled WGS sequence"/>
</dbReference>
<evidence type="ECO:0008006" key="4">
    <source>
        <dbReference type="Google" id="ProtNLM"/>
    </source>
</evidence>
<accession>A0A1X2LU50</accession>
<protein>
    <recommendedName>
        <fullName evidence="4">DNA-binding protein</fullName>
    </recommendedName>
</protein>
<name>A0A1X2LU50_9MYCO</name>
<proteinExistence type="predicted"/>
<dbReference type="Gene3D" id="3.30.1310.10">
    <property type="entry name" value="Nucleoid-associated protein YbaB-like domain"/>
    <property type="match status" value="1"/>
</dbReference>
<keyword evidence="3" id="KW-1185">Reference proteome</keyword>
<sequence length="135" mass="14571">MNAGTHPQVAAVLQQTTRLHTTLDHYAHQVDTQTYTGTDEARTVQVTLDGRRWLTDLYVTDGLLRLGGPTVAQRINEALCNAREAAGSVISAQQEALIGGLAQITAALQTHFGLQPAHDRDDGDIDSADLDVGRR</sequence>